<dbReference type="HOGENOM" id="CLU_021768_3_3_1"/>
<dbReference type="Proteomes" id="UP000054217">
    <property type="component" value="Unassembled WGS sequence"/>
</dbReference>
<dbReference type="AlphaFoldDB" id="A0A0C3NKD0"/>
<gene>
    <name evidence="2" type="ORF">M404DRAFT_164893</name>
</gene>
<sequence length="156" mass="17419">MGQGSAVPDFVFIFIERASGESLDIQTWLSLDGLARDRIIVQLHNYILQIRALKLPAGTLIGSVTSQPGWPADEQAGVSGPYADEADMNLALRRQHDISEFPPNVVESLSRSYSLVYIHGDIDLRNAMVKDDKVVALIDWEATGWFLAHWKYLKAH</sequence>
<dbReference type="OrthoDB" id="5404599at2759"/>
<dbReference type="InParanoid" id="A0A0C3NKD0"/>
<dbReference type="PANTHER" id="PTHR21310">
    <property type="entry name" value="AMINOGLYCOSIDE PHOSPHOTRANSFERASE-RELATED-RELATED"/>
    <property type="match status" value="1"/>
</dbReference>
<protein>
    <recommendedName>
        <fullName evidence="1">Aminoglycoside phosphotransferase domain-containing protein</fullName>
    </recommendedName>
</protein>
<dbReference type="InterPro" id="IPR051678">
    <property type="entry name" value="AGP_Transferase"/>
</dbReference>
<proteinExistence type="predicted"/>
<dbReference type="EMBL" id="KN832060">
    <property type="protein sequence ID" value="KIN95788.1"/>
    <property type="molecule type" value="Genomic_DNA"/>
</dbReference>
<name>A0A0C3NKD0_PISTI</name>
<dbReference type="InterPro" id="IPR011009">
    <property type="entry name" value="Kinase-like_dom_sf"/>
</dbReference>
<evidence type="ECO:0000313" key="3">
    <source>
        <dbReference type="Proteomes" id="UP000054217"/>
    </source>
</evidence>
<dbReference type="InterPro" id="IPR002575">
    <property type="entry name" value="Aminoglycoside_PTrfase"/>
</dbReference>
<dbReference type="PANTHER" id="PTHR21310:SF15">
    <property type="entry name" value="AMINOGLYCOSIDE PHOSPHOTRANSFERASE DOMAIN-CONTAINING PROTEIN"/>
    <property type="match status" value="1"/>
</dbReference>
<reference evidence="3" key="2">
    <citation type="submission" date="2015-01" db="EMBL/GenBank/DDBJ databases">
        <title>Evolutionary Origins and Diversification of the Mycorrhizal Mutualists.</title>
        <authorList>
            <consortium name="DOE Joint Genome Institute"/>
            <consortium name="Mycorrhizal Genomics Consortium"/>
            <person name="Kohler A."/>
            <person name="Kuo A."/>
            <person name="Nagy L.G."/>
            <person name="Floudas D."/>
            <person name="Copeland A."/>
            <person name="Barry K.W."/>
            <person name="Cichocki N."/>
            <person name="Veneault-Fourrey C."/>
            <person name="LaButti K."/>
            <person name="Lindquist E.A."/>
            <person name="Lipzen A."/>
            <person name="Lundell T."/>
            <person name="Morin E."/>
            <person name="Murat C."/>
            <person name="Riley R."/>
            <person name="Ohm R."/>
            <person name="Sun H."/>
            <person name="Tunlid A."/>
            <person name="Henrissat B."/>
            <person name="Grigoriev I.V."/>
            <person name="Hibbett D.S."/>
            <person name="Martin F."/>
        </authorList>
    </citation>
    <scope>NUCLEOTIDE SEQUENCE [LARGE SCALE GENOMIC DNA]</scope>
    <source>
        <strain evidence="3">Marx 270</strain>
    </source>
</reference>
<reference evidence="2 3" key="1">
    <citation type="submission" date="2014-04" db="EMBL/GenBank/DDBJ databases">
        <authorList>
            <consortium name="DOE Joint Genome Institute"/>
            <person name="Kuo A."/>
            <person name="Kohler A."/>
            <person name="Costa M.D."/>
            <person name="Nagy L.G."/>
            <person name="Floudas D."/>
            <person name="Copeland A."/>
            <person name="Barry K.W."/>
            <person name="Cichocki N."/>
            <person name="Veneault-Fourrey C."/>
            <person name="LaButti K."/>
            <person name="Lindquist E.A."/>
            <person name="Lipzen A."/>
            <person name="Lundell T."/>
            <person name="Morin E."/>
            <person name="Murat C."/>
            <person name="Sun H."/>
            <person name="Tunlid A."/>
            <person name="Henrissat B."/>
            <person name="Grigoriev I.V."/>
            <person name="Hibbett D.S."/>
            <person name="Martin F."/>
            <person name="Nordberg H.P."/>
            <person name="Cantor M.N."/>
            <person name="Hua S.X."/>
        </authorList>
    </citation>
    <scope>NUCLEOTIDE SEQUENCE [LARGE SCALE GENOMIC DNA]</scope>
    <source>
        <strain evidence="2 3">Marx 270</strain>
    </source>
</reference>
<dbReference type="Gene3D" id="3.90.1200.10">
    <property type="match status" value="1"/>
</dbReference>
<organism evidence="2 3">
    <name type="scientific">Pisolithus tinctorius Marx 270</name>
    <dbReference type="NCBI Taxonomy" id="870435"/>
    <lineage>
        <taxon>Eukaryota</taxon>
        <taxon>Fungi</taxon>
        <taxon>Dikarya</taxon>
        <taxon>Basidiomycota</taxon>
        <taxon>Agaricomycotina</taxon>
        <taxon>Agaricomycetes</taxon>
        <taxon>Agaricomycetidae</taxon>
        <taxon>Boletales</taxon>
        <taxon>Sclerodermatineae</taxon>
        <taxon>Pisolithaceae</taxon>
        <taxon>Pisolithus</taxon>
    </lineage>
</organism>
<feature type="domain" description="Aminoglycoside phosphotransferase" evidence="1">
    <location>
        <begin position="11"/>
        <end position="145"/>
    </location>
</feature>
<dbReference type="STRING" id="870435.A0A0C3NKD0"/>
<keyword evidence="3" id="KW-1185">Reference proteome</keyword>
<evidence type="ECO:0000259" key="1">
    <source>
        <dbReference type="Pfam" id="PF01636"/>
    </source>
</evidence>
<accession>A0A0C3NKD0</accession>
<dbReference type="SUPFAM" id="SSF56112">
    <property type="entry name" value="Protein kinase-like (PK-like)"/>
    <property type="match status" value="1"/>
</dbReference>
<dbReference type="Pfam" id="PF01636">
    <property type="entry name" value="APH"/>
    <property type="match status" value="1"/>
</dbReference>
<evidence type="ECO:0000313" key="2">
    <source>
        <dbReference type="EMBL" id="KIN95788.1"/>
    </source>
</evidence>